<reference evidence="1" key="1">
    <citation type="journal article" date="2020" name="New Phytol.">
        <title>Comparative genomics reveals dynamic genome evolution in host specialist ectomycorrhizal fungi.</title>
        <authorList>
            <person name="Lofgren L.A."/>
            <person name="Nguyen N.H."/>
            <person name="Vilgalys R."/>
            <person name="Ruytinx J."/>
            <person name="Liao H.L."/>
            <person name="Branco S."/>
            <person name="Kuo A."/>
            <person name="LaButti K."/>
            <person name="Lipzen A."/>
            <person name="Andreopoulos W."/>
            <person name="Pangilinan J."/>
            <person name="Riley R."/>
            <person name="Hundley H."/>
            <person name="Na H."/>
            <person name="Barry K."/>
            <person name="Grigoriev I.V."/>
            <person name="Stajich J.E."/>
            <person name="Kennedy P.G."/>
        </authorList>
    </citation>
    <scope>NUCLEOTIDE SEQUENCE</scope>
    <source>
        <strain evidence="1">FC423</strain>
    </source>
</reference>
<protein>
    <submittedName>
        <fullName evidence="1">Uncharacterized protein</fullName>
    </submittedName>
</protein>
<dbReference type="GeneID" id="64700640"/>
<gene>
    <name evidence="1" type="ORF">F5147DRAFT_712860</name>
</gene>
<dbReference type="RefSeq" id="XP_041289047.1">
    <property type="nucleotide sequence ID" value="XM_041438381.1"/>
</dbReference>
<dbReference type="Proteomes" id="UP000823399">
    <property type="component" value="Unassembled WGS sequence"/>
</dbReference>
<proteinExistence type="predicted"/>
<organism evidence="1 2">
    <name type="scientific">Suillus discolor</name>
    <dbReference type="NCBI Taxonomy" id="1912936"/>
    <lineage>
        <taxon>Eukaryota</taxon>
        <taxon>Fungi</taxon>
        <taxon>Dikarya</taxon>
        <taxon>Basidiomycota</taxon>
        <taxon>Agaricomycotina</taxon>
        <taxon>Agaricomycetes</taxon>
        <taxon>Agaricomycetidae</taxon>
        <taxon>Boletales</taxon>
        <taxon>Suillineae</taxon>
        <taxon>Suillaceae</taxon>
        <taxon>Suillus</taxon>
    </lineage>
</organism>
<name>A0A9P7JQI8_9AGAM</name>
<evidence type="ECO:0000313" key="2">
    <source>
        <dbReference type="Proteomes" id="UP000823399"/>
    </source>
</evidence>
<dbReference type="EMBL" id="JABBWM010000059">
    <property type="protein sequence ID" value="KAG2098944.1"/>
    <property type="molecule type" value="Genomic_DNA"/>
</dbReference>
<accession>A0A9P7JQI8</accession>
<comment type="caution">
    <text evidence="1">The sequence shown here is derived from an EMBL/GenBank/DDBJ whole genome shotgun (WGS) entry which is preliminary data.</text>
</comment>
<dbReference type="AlphaFoldDB" id="A0A9P7JQI8"/>
<keyword evidence="2" id="KW-1185">Reference proteome</keyword>
<sequence>MRRSTTLRIRVTRHSFSLTFIISLSSTTSMVSYSFLHDTFVYVDSQTHTLVTVSPFSLHRTENCQPLCDSCHSVQTKPFRFNATYSLPPFSPNQSA</sequence>
<evidence type="ECO:0000313" key="1">
    <source>
        <dbReference type="EMBL" id="KAG2098944.1"/>
    </source>
</evidence>